<evidence type="ECO:0000313" key="1">
    <source>
        <dbReference type="EMBL" id="KAL2348930.1"/>
    </source>
</evidence>
<protein>
    <submittedName>
        <fullName evidence="1">Uncharacterized protein</fullName>
    </submittedName>
</protein>
<comment type="caution">
    <text evidence="1">The sequence shown here is derived from an EMBL/GenBank/DDBJ whole genome shotgun (WGS) entry which is preliminary data.</text>
</comment>
<dbReference type="Proteomes" id="UP001603857">
    <property type="component" value="Unassembled WGS sequence"/>
</dbReference>
<keyword evidence="2" id="KW-1185">Reference proteome</keyword>
<gene>
    <name evidence="1" type="ORF">Fmac_002930</name>
</gene>
<dbReference type="AlphaFoldDB" id="A0ABD1NLB6"/>
<dbReference type="EMBL" id="JBGMDY010000001">
    <property type="protein sequence ID" value="KAL2348930.1"/>
    <property type="molecule type" value="Genomic_DNA"/>
</dbReference>
<proteinExistence type="predicted"/>
<sequence>MAITFPEENRDWIKESWVGRLRNLTMYDNLHEIEELLNISGAKLRYLSDNMVLISGLFECEVTRLKKEKEGEGVWEAFSTIEKWNSELKWSRRLVWAKCYGELPVCRSSRKFTGLFLLSRDPYRDS</sequence>
<name>A0ABD1NLB6_9FABA</name>
<accession>A0ABD1NLB6</accession>
<evidence type="ECO:0000313" key="2">
    <source>
        <dbReference type="Proteomes" id="UP001603857"/>
    </source>
</evidence>
<organism evidence="1 2">
    <name type="scientific">Flemingia macrophylla</name>
    <dbReference type="NCBI Taxonomy" id="520843"/>
    <lineage>
        <taxon>Eukaryota</taxon>
        <taxon>Viridiplantae</taxon>
        <taxon>Streptophyta</taxon>
        <taxon>Embryophyta</taxon>
        <taxon>Tracheophyta</taxon>
        <taxon>Spermatophyta</taxon>
        <taxon>Magnoliopsida</taxon>
        <taxon>eudicotyledons</taxon>
        <taxon>Gunneridae</taxon>
        <taxon>Pentapetalae</taxon>
        <taxon>rosids</taxon>
        <taxon>fabids</taxon>
        <taxon>Fabales</taxon>
        <taxon>Fabaceae</taxon>
        <taxon>Papilionoideae</taxon>
        <taxon>50 kb inversion clade</taxon>
        <taxon>NPAAA clade</taxon>
        <taxon>indigoferoid/millettioid clade</taxon>
        <taxon>Phaseoleae</taxon>
        <taxon>Flemingia</taxon>
    </lineage>
</organism>
<reference evidence="1 2" key="1">
    <citation type="submission" date="2024-08" db="EMBL/GenBank/DDBJ databases">
        <title>Insights into the chromosomal genome structure of Flemingia macrophylla.</title>
        <authorList>
            <person name="Ding Y."/>
            <person name="Zhao Y."/>
            <person name="Bi W."/>
            <person name="Wu M."/>
            <person name="Zhao G."/>
            <person name="Gong Y."/>
            <person name="Li W."/>
            <person name="Zhang P."/>
        </authorList>
    </citation>
    <scope>NUCLEOTIDE SEQUENCE [LARGE SCALE GENOMIC DNA]</scope>
    <source>
        <strain evidence="1">DYQJB</strain>
        <tissue evidence="1">Leaf</tissue>
    </source>
</reference>